<protein>
    <submittedName>
        <fullName evidence="2">Uncharacterized protein</fullName>
    </submittedName>
</protein>
<dbReference type="EMBL" id="VSSQ01087909">
    <property type="protein sequence ID" value="MPN34725.1"/>
    <property type="molecule type" value="Genomic_DNA"/>
</dbReference>
<gene>
    <name evidence="2" type="ORF">SDC9_182219</name>
</gene>
<organism evidence="2">
    <name type="scientific">bioreactor metagenome</name>
    <dbReference type="NCBI Taxonomy" id="1076179"/>
    <lineage>
        <taxon>unclassified sequences</taxon>
        <taxon>metagenomes</taxon>
        <taxon>ecological metagenomes</taxon>
    </lineage>
</organism>
<sequence>MFHLFFSEAELFCQIFIFLQIRFGHFHGSVHRQIFHQFESLFFIGVYHGLFWMVMMFTFCVFFHDLGNFQSYMGICSDFVLWNLSCETFLHVFDALSDFLVRCFHLEVRCFILRQIHREIRFVTYFESHRKLICIVVEIIHWLWHRLTNQP</sequence>
<keyword evidence="1" id="KW-0812">Transmembrane</keyword>
<reference evidence="2" key="1">
    <citation type="submission" date="2019-08" db="EMBL/GenBank/DDBJ databases">
        <authorList>
            <person name="Kucharzyk K."/>
            <person name="Murdoch R.W."/>
            <person name="Higgins S."/>
            <person name="Loffler F."/>
        </authorList>
    </citation>
    <scope>NUCLEOTIDE SEQUENCE</scope>
</reference>
<proteinExistence type="predicted"/>
<keyword evidence="1" id="KW-1133">Transmembrane helix</keyword>
<comment type="caution">
    <text evidence="2">The sequence shown here is derived from an EMBL/GenBank/DDBJ whole genome shotgun (WGS) entry which is preliminary data.</text>
</comment>
<dbReference type="AlphaFoldDB" id="A0A645H6W1"/>
<feature type="transmembrane region" description="Helical" evidence="1">
    <location>
        <begin position="41"/>
        <end position="63"/>
    </location>
</feature>
<keyword evidence="1" id="KW-0472">Membrane</keyword>
<accession>A0A645H6W1</accession>
<name>A0A645H6W1_9ZZZZ</name>
<evidence type="ECO:0000256" key="1">
    <source>
        <dbReference type="SAM" id="Phobius"/>
    </source>
</evidence>
<evidence type="ECO:0000313" key="2">
    <source>
        <dbReference type="EMBL" id="MPN34725.1"/>
    </source>
</evidence>